<comment type="similarity">
    <text evidence="2">Belongs to the MotA family.</text>
</comment>
<dbReference type="EMBL" id="JACJFM010000001">
    <property type="protein sequence ID" value="MBB1485014.1"/>
    <property type="molecule type" value="Genomic_DNA"/>
</dbReference>
<dbReference type="InterPro" id="IPR046786">
    <property type="entry name" value="MotA_N"/>
</dbReference>
<organism evidence="16 17">
    <name type="scientific">Oceanospirillum sediminis</name>
    <dbReference type="NCBI Taxonomy" id="2760088"/>
    <lineage>
        <taxon>Bacteria</taxon>
        <taxon>Pseudomonadati</taxon>
        <taxon>Pseudomonadota</taxon>
        <taxon>Gammaproteobacteria</taxon>
        <taxon>Oceanospirillales</taxon>
        <taxon>Oceanospirillaceae</taxon>
        <taxon>Oceanospirillum</taxon>
    </lineage>
</organism>
<dbReference type="PROSITE" id="PS01307">
    <property type="entry name" value="MOTA"/>
    <property type="match status" value="1"/>
</dbReference>
<dbReference type="GO" id="GO:1902600">
    <property type="term" value="P:proton transmembrane transport"/>
    <property type="evidence" value="ECO:0007669"/>
    <property type="project" value="UniProtKB-KW"/>
</dbReference>
<reference evidence="16 17" key="1">
    <citation type="submission" date="2020-08" db="EMBL/GenBank/DDBJ databases">
        <title>Oceanospirillum sp. nov. isolated from marine sediment.</title>
        <authorList>
            <person name="Ji X."/>
        </authorList>
    </citation>
    <scope>NUCLEOTIDE SEQUENCE [LARGE SCALE GENOMIC DNA]</scope>
    <source>
        <strain evidence="16 17">D5</strain>
    </source>
</reference>
<evidence type="ECO:0000256" key="12">
    <source>
        <dbReference type="ARBA" id="ARBA00023136"/>
    </source>
</evidence>
<evidence type="ECO:0000256" key="8">
    <source>
        <dbReference type="ARBA" id="ARBA00022779"/>
    </source>
</evidence>
<accession>A0A839IJW8</accession>
<dbReference type="InterPro" id="IPR047055">
    <property type="entry name" value="MotA-like"/>
</dbReference>
<keyword evidence="4" id="KW-1003">Cell membrane</keyword>
<evidence type="ECO:0000256" key="2">
    <source>
        <dbReference type="ARBA" id="ARBA00008038"/>
    </source>
</evidence>
<feature type="domain" description="MotA/TolQ/ExbB proton channel" evidence="14">
    <location>
        <begin position="135"/>
        <end position="230"/>
    </location>
</feature>
<evidence type="ECO:0000256" key="1">
    <source>
        <dbReference type="ARBA" id="ARBA00004429"/>
    </source>
</evidence>
<keyword evidence="10 13" id="KW-1133">Transmembrane helix</keyword>
<proteinExistence type="inferred from homology"/>
<feature type="transmembrane region" description="Helical" evidence="13">
    <location>
        <begin position="198"/>
        <end position="220"/>
    </location>
</feature>
<keyword evidence="7 13" id="KW-0812">Transmembrane</keyword>
<evidence type="ECO:0000259" key="14">
    <source>
        <dbReference type="Pfam" id="PF01618"/>
    </source>
</evidence>
<feature type="transmembrane region" description="Helical" evidence="13">
    <location>
        <begin position="27"/>
        <end position="48"/>
    </location>
</feature>
<keyword evidence="11" id="KW-0406">Ion transport</keyword>
<keyword evidence="16" id="KW-0966">Cell projection</keyword>
<feature type="domain" description="Motility protein A N-terminal" evidence="15">
    <location>
        <begin position="4"/>
        <end position="93"/>
    </location>
</feature>
<keyword evidence="12 13" id="KW-0472">Membrane</keyword>
<dbReference type="InterPro" id="IPR002898">
    <property type="entry name" value="MotA_ExbB_proton_chnl"/>
</dbReference>
<protein>
    <submittedName>
        <fullName evidence="16">Flagellar motor stator protein MotA</fullName>
    </submittedName>
</protein>
<dbReference type="RefSeq" id="WP_182806781.1">
    <property type="nucleotide sequence ID" value="NZ_JACJFM010000001.1"/>
</dbReference>
<dbReference type="AlphaFoldDB" id="A0A839IJW8"/>
<dbReference type="Proteomes" id="UP000565262">
    <property type="component" value="Unassembled WGS sequence"/>
</dbReference>
<evidence type="ECO:0000256" key="9">
    <source>
        <dbReference type="ARBA" id="ARBA00022781"/>
    </source>
</evidence>
<keyword evidence="5" id="KW-0145">Chemotaxis</keyword>
<dbReference type="GO" id="GO:0071978">
    <property type="term" value="P:bacterial-type flagellum-dependent swarming motility"/>
    <property type="evidence" value="ECO:0007669"/>
    <property type="project" value="InterPro"/>
</dbReference>
<dbReference type="NCBIfam" id="TIGR03818">
    <property type="entry name" value="MotA1"/>
    <property type="match status" value="1"/>
</dbReference>
<keyword evidence="16" id="KW-0969">Cilium</keyword>
<keyword evidence="3" id="KW-0813">Transport</keyword>
<comment type="caution">
    <text evidence="16">The sequence shown here is derived from an EMBL/GenBank/DDBJ whole genome shotgun (WGS) entry which is preliminary data.</text>
</comment>
<evidence type="ECO:0000256" key="5">
    <source>
        <dbReference type="ARBA" id="ARBA00022500"/>
    </source>
</evidence>
<dbReference type="Pfam" id="PF01618">
    <property type="entry name" value="MotA_ExbB"/>
    <property type="match status" value="1"/>
</dbReference>
<dbReference type="GO" id="GO:0005886">
    <property type="term" value="C:plasma membrane"/>
    <property type="evidence" value="ECO:0007669"/>
    <property type="project" value="UniProtKB-SubCell"/>
</dbReference>
<name>A0A839IJW8_9GAMM</name>
<dbReference type="InterPro" id="IPR000540">
    <property type="entry name" value="Flag_MotA_CS"/>
</dbReference>
<dbReference type="Pfam" id="PF20560">
    <property type="entry name" value="MotA_N"/>
    <property type="match status" value="1"/>
</dbReference>
<dbReference type="InterPro" id="IPR022522">
    <property type="entry name" value="Flagellar_motor_stator_MotA"/>
</dbReference>
<comment type="subcellular location">
    <subcellularLocation>
        <location evidence="1">Cell inner membrane</location>
        <topology evidence="1">Multi-pass membrane protein</topology>
    </subcellularLocation>
</comment>
<evidence type="ECO:0000313" key="16">
    <source>
        <dbReference type="EMBL" id="MBB1485014.1"/>
    </source>
</evidence>
<gene>
    <name evidence="16" type="primary">motA</name>
    <name evidence="16" type="ORF">H4O21_00085</name>
</gene>
<keyword evidence="16" id="KW-0282">Flagellum</keyword>
<evidence type="ECO:0000256" key="4">
    <source>
        <dbReference type="ARBA" id="ARBA00022475"/>
    </source>
</evidence>
<keyword evidence="17" id="KW-1185">Reference proteome</keyword>
<dbReference type="PANTHER" id="PTHR30433">
    <property type="entry name" value="CHEMOTAXIS PROTEIN MOTA"/>
    <property type="match status" value="1"/>
</dbReference>
<evidence type="ECO:0000256" key="10">
    <source>
        <dbReference type="ARBA" id="ARBA00022989"/>
    </source>
</evidence>
<feature type="transmembrane region" description="Helical" evidence="13">
    <location>
        <begin position="164"/>
        <end position="186"/>
    </location>
</feature>
<evidence type="ECO:0000313" key="17">
    <source>
        <dbReference type="Proteomes" id="UP000565262"/>
    </source>
</evidence>
<keyword evidence="8" id="KW-0283">Flagellar rotation</keyword>
<evidence type="ECO:0000256" key="7">
    <source>
        <dbReference type="ARBA" id="ARBA00022692"/>
    </source>
</evidence>
<dbReference type="PANTHER" id="PTHR30433:SF4">
    <property type="entry name" value="MOTILITY PROTEIN A"/>
    <property type="match status" value="1"/>
</dbReference>
<evidence type="ECO:0000256" key="13">
    <source>
        <dbReference type="SAM" id="Phobius"/>
    </source>
</evidence>
<keyword evidence="6" id="KW-0997">Cell inner membrane</keyword>
<evidence type="ECO:0000256" key="3">
    <source>
        <dbReference type="ARBA" id="ARBA00022448"/>
    </source>
</evidence>
<evidence type="ECO:0000256" key="6">
    <source>
        <dbReference type="ARBA" id="ARBA00022519"/>
    </source>
</evidence>
<evidence type="ECO:0000256" key="11">
    <source>
        <dbReference type="ARBA" id="ARBA00023065"/>
    </source>
</evidence>
<dbReference type="GO" id="GO:0006935">
    <property type="term" value="P:chemotaxis"/>
    <property type="evidence" value="ECO:0007669"/>
    <property type="project" value="UniProtKB-KW"/>
</dbReference>
<sequence>MLLIVGALIVLGSVGGGYVLSHGYLPMLWQPFEMIIICGAALGGFIISNNTHTLVQVMKSIPGLLTGSGMNRSFYLSLLTLQYDLFTKIRKEGVIAIEEDIEEPDQSPIFNAYPDIMKHTTLVEFLCDYMRLISSGNMQAHELESLMDAEIETIQHELEEPSHAVTSVADALPGFGIVAAVLGITITMRDIAAPPEVLGLHIAAALVGTFLGILLSYGFVGPMGIAMKNEAYEKLKAFECIKASLIANMNGLAPQMSVEFGRKMLFSSVRPGFNELEEYIRSPR</sequence>
<keyword evidence="9" id="KW-0375">Hydrogen ion transport</keyword>
<evidence type="ECO:0000259" key="15">
    <source>
        <dbReference type="Pfam" id="PF20560"/>
    </source>
</evidence>